<keyword evidence="5" id="KW-1185">Reference proteome</keyword>
<dbReference type="OrthoDB" id="9791139at2"/>
<dbReference type="InterPro" id="IPR004547">
    <property type="entry name" value="Glucosamine6P_isomerase"/>
</dbReference>
<organism evidence="4 5">
    <name type="scientific">Ancrocorticia populi</name>
    <dbReference type="NCBI Taxonomy" id="2175228"/>
    <lineage>
        <taxon>Bacteria</taxon>
        <taxon>Bacillati</taxon>
        <taxon>Actinomycetota</taxon>
        <taxon>Actinomycetes</taxon>
        <taxon>Actinomycetales</taxon>
        <taxon>Actinomycetaceae</taxon>
        <taxon>Ancrocorticia</taxon>
    </lineage>
</organism>
<feature type="domain" description="Glucosamine/galactosamine-6-phosphate isomerase" evidence="3">
    <location>
        <begin position="11"/>
        <end position="218"/>
    </location>
</feature>
<dbReference type="PROSITE" id="PS01161">
    <property type="entry name" value="GLC_GALNAC_ISOMERASE"/>
    <property type="match status" value="1"/>
</dbReference>
<dbReference type="PANTHER" id="PTHR11280">
    <property type="entry name" value="GLUCOSAMINE-6-PHOSPHATE ISOMERASE"/>
    <property type="match status" value="1"/>
</dbReference>
<evidence type="ECO:0000256" key="2">
    <source>
        <dbReference type="ARBA" id="ARBA00023277"/>
    </source>
</evidence>
<protein>
    <submittedName>
        <fullName evidence="4">Glucosamine-6-phosphate deaminase</fullName>
    </submittedName>
</protein>
<comment type="caution">
    <text evidence="4">The sequence shown here is derived from an EMBL/GenBank/DDBJ whole genome shotgun (WGS) entry which is preliminary data.</text>
</comment>
<dbReference type="GO" id="GO:0006043">
    <property type="term" value="P:glucosamine catabolic process"/>
    <property type="evidence" value="ECO:0007669"/>
    <property type="project" value="TreeGrafter"/>
</dbReference>
<dbReference type="GO" id="GO:0005975">
    <property type="term" value="P:carbohydrate metabolic process"/>
    <property type="evidence" value="ECO:0007669"/>
    <property type="project" value="InterPro"/>
</dbReference>
<dbReference type="Proteomes" id="UP000245283">
    <property type="component" value="Unassembled WGS sequence"/>
</dbReference>
<name>A0A2V1KDJ9_9ACTO</name>
<keyword evidence="1" id="KW-0378">Hydrolase</keyword>
<evidence type="ECO:0000256" key="1">
    <source>
        <dbReference type="ARBA" id="ARBA00022801"/>
    </source>
</evidence>
<dbReference type="AlphaFoldDB" id="A0A2V1KDJ9"/>
<dbReference type="Pfam" id="PF01182">
    <property type="entry name" value="Glucosamine_iso"/>
    <property type="match status" value="1"/>
</dbReference>
<dbReference type="InterPro" id="IPR037171">
    <property type="entry name" value="NagB/RpiA_transferase-like"/>
</dbReference>
<dbReference type="GO" id="GO:0004342">
    <property type="term" value="F:glucosamine-6-phosphate deaminase activity"/>
    <property type="evidence" value="ECO:0007669"/>
    <property type="project" value="InterPro"/>
</dbReference>
<keyword evidence="2" id="KW-0119">Carbohydrate metabolism</keyword>
<dbReference type="GO" id="GO:0042802">
    <property type="term" value="F:identical protein binding"/>
    <property type="evidence" value="ECO:0007669"/>
    <property type="project" value="TreeGrafter"/>
</dbReference>
<accession>A0A2V1KDJ9</accession>
<dbReference type="InterPro" id="IPR006148">
    <property type="entry name" value="Glc/Gal-6P_isomerase"/>
</dbReference>
<evidence type="ECO:0000313" key="4">
    <source>
        <dbReference type="EMBL" id="PWF27567.1"/>
    </source>
</evidence>
<dbReference type="GO" id="GO:0006046">
    <property type="term" value="P:N-acetylglucosamine catabolic process"/>
    <property type="evidence" value="ECO:0007669"/>
    <property type="project" value="TreeGrafter"/>
</dbReference>
<dbReference type="CDD" id="cd01399">
    <property type="entry name" value="GlcN6P_deaminase"/>
    <property type="match status" value="1"/>
</dbReference>
<sequence>MDIGIFHTSDEAARAAAQIVIEKPHSTLGVATGSTPLGLYAELRKAWQDGRFSASSAYALDEYVGIDADHPEGYRNVLRRELLGQTGLTGETLHTPDGNAEDPVAAAAAYDFAIGAAGVDLQILGLGSDGHIGFNEPGGSLVSRTHVEVLASTTRHDNARFFGNDPEAVPATCITQGLGTIMEAKVLLLLAFGAGKAEAVTHLVEGAVSAAWPCTIMQMHPEVYVLTDEEAAVGLEHADLYRERWSALHSERRA</sequence>
<dbReference type="PANTHER" id="PTHR11280:SF5">
    <property type="entry name" value="GLUCOSAMINE-6-PHOSPHATE ISOMERASE"/>
    <property type="match status" value="1"/>
</dbReference>
<gene>
    <name evidence="4" type="ORF">DD236_04095</name>
</gene>
<evidence type="ECO:0000259" key="3">
    <source>
        <dbReference type="Pfam" id="PF01182"/>
    </source>
</evidence>
<dbReference type="InterPro" id="IPR018321">
    <property type="entry name" value="Glucosamine6P_isomerase_CS"/>
</dbReference>
<dbReference type="EMBL" id="QETB01000001">
    <property type="protein sequence ID" value="PWF27567.1"/>
    <property type="molecule type" value="Genomic_DNA"/>
</dbReference>
<dbReference type="Gene3D" id="3.40.50.1360">
    <property type="match status" value="1"/>
</dbReference>
<dbReference type="RefSeq" id="WP_109093062.1">
    <property type="nucleotide sequence ID" value="NZ_CAMELQ010000016.1"/>
</dbReference>
<dbReference type="GO" id="GO:0019262">
    <property type="term" value="P:N-acetylneuraminate catabolic process"/>
    <property type="evidence" value="ECO:0007669"/>
    <property type="project" value="TreeGrafter"/>
</dbReference>
<dbReference type="SUPFAM" id="SSF100950">
    <property type="entry name" value="NagB/RpiA/CoA transferase-like"/>
    <property type="match status" value="1"/>
</dbReference>
<reference evidence="5" key="1">
    <citation type="submission" date="2018-05" db="EMBL/GenBank/DDBJ databases">
        <authorList>
            <person name="Li Y."/>
        </authorList>
    </citation>
    <scope>NUCLEOTIDE SEQUENCE [LARGE SCALE GENOMIC DNA]</scope>
    <source>
        <strain evidence="5">sk1b4</strain>
    </source>
</reference>
<dbReference type="GO" id="GO:0005737">
    <property type="term" value="C:cytoplasm"/>
    <property type="evidence" value="ECO:0007669"/>
    <property type="project" value="TreeGrafter"/>
</dbReference>
<evidence type="ECO:0000313" key="5">
    <source>
        <dbReference type="Proteomes" id="UP000245283"/>
    </source>
</evidence>
<proteinExistence type="predicted"/>